<evidence type="ECO:0000259" key="2">
    <source>
        <dbReference type="Pfam" id="PF09822"/>
    </source>
</evidence>
<evidence type="ECO:0000313" key="4">
    <source>
        <dbReference type="EMBL" id="MBK1620508.1"/>
    </source>
</evidence>
<accession>A0A9X0WCM0</accession>
<sequence length="487" mass="53060">MPEPTVTTPIDSAPSGSALAVLFRRLNRPAADLSFLLLLIAVVVLSGWLIARHDQSWDLSFSGRHSLSDESRGVLAALEDPLNIRIFAAPDGKLGRTIEQAIAPYRRASRWVRTDFIDPQLFPELARAADVRLQGQLVLEYQDRRVVLDRLNERILTNAIARLQLQDPPWIAVLEGHGERALNGAGPGDLRRFAQLLMQRGLRLQPLDLALLPQVPDNIDLLIISTPSIALFPGEALALISYLERGGNLLWLLDPPGDDGLLGLEPLQTQLDLQLLPGQIVDATAGDLRLEAPTFAVVEDWPSHPLTADLSGPALFPGAVALKLDEPSIWLQAAALETGALSWNETGPVRGEVARDPDAGEQRGPLSVGLLLTRPVTSAPQYDPARDPIDHQRLDAPRRQRIAVLGDGDFLANAHLDQGANKALALQLVRWLAHREDLIAVPPPANDRVALVLTPLRMLLLSASALFFMPGLLGLAGLGIYWSRTRT</sequence>
<dbReference type="AlphaFoldDB" id="A0A9X0WCM0"/>
<keyword evidence="1" id="KW-0472">Membrane</keyword>
<proteinExistence type="predicted"/>
<evidence type="ECO:0000256" key="1">
    <source>
        <dbReference type="SAM" id="Phobius"/>
    </source>
</evidence>
<organism evidence="4 5">
    <name type="scientific">Lamprobacter modestohalophilus</name>
    <dbReference type="NCBI Taxonomy" id="1064514"/>
    <lineage>
        <taxon>Bacteria</taxon>
        <taxon>Pseudomonadati</taxon>
        <taxon>Pseudomonadota</taxon>
        <taxon>Gammaproteobacteria</taxon>
        <taxon>Chromatiales</taxon>
        <taxon>Chromatiaceae</taxon>
        <taxon>Lamprobacter</taxon>
    </lineage>
</organism>
<protein>
    <recommendedName>
        <fullName evidence="6">ABC transporter</fullName>
    </recommendedName>
</protein>
<dbReference type="InterPro" id="IPR055396">
    <property type="entry name" value="DUF7088"/>
</dbReference>
<reference evidence="4 5" key="1">
    <citation type="journal article" date="2020" name="Microorganisms">
        <title>Osmotic Adaptation and Compatible Solute Biosynthesis of Phototrophic Bacteria as Revealed from Genome Analyses.</title>
        <authorList>
            <person name="Imhoff J.F."/>
            <person name="Rahn T."/>
            <person name="Kunzel S."/>
            <person name="Keller A."/>
            <person name="Neulinger S.C."/>
        </authorList>
    </citation>
    <scope>NUCLEOTIDE SEQUENCE [LARGE SCALE GENOMIC DNA]</scope>
    <source>
        <strain evidence="4 5">DSM 25653</strain>
    </source>
</reference>
<dbReference type="Proteomes" id="UP001138768">
    <property type="component" value="Unassembled WGS sequence"/>
</dbReference>
<dbReference type="Pfam" id="PF23357">
    <property type="entry name" value="DUF7088"/>
    <property type="match status" value="1"/>
</dbReference>
<comment type="caution">
    <text evidence="4">The sequence shown here is derived from an EMBL/GenBank/DDBJ whole genome shotgun (WGS) entry which is preliminary data.</text>
</comment>
<dbReference type="InterPro" id="IPR019196">
    <property type="entry name" value="ABC_transp_unknown"/>
</dbReference>
<evidence type="ECO:0000259" key="3">
    <source>
        <dbReference type="Pfam" id="PF23357"/>
    </source>
</evidence>
<keyword evidence="1" id="KW-1133">Transmembrane helix</keyword>
<dbReference type="InterPro" id="IPR029062">
    <property type="entry name" value="Class_I_gatase-like"/>
</dbReference>
<dbReference type="RefSeq" id="WP_200247535.1">
    <property type="nucleotide sequence ID" value="NZ_NRRY01000041.1"/>
</dbReference>
<dbReference type="SUPFAM" id="SSF52317">
    <property type="entry name" value="Class I glutamine amidotransferase-like"/>
    <property type="match status" value="1"/>
</dbReference>
<feature type="transmembrane region" description="Helical" evidence="1">
    <location>
        <begin position="33"/>
        <end position="51"/>
    </location>
</feature>
<gene>
    <name evidence="4" type="ORF">CKO42_19145</name>
</gene>
<dbReference type="Pfam" id="PF09822">
    <property type="entry name" value="ABC_transp_aux"/>
    <property type="match status" value="1"/>
</dbReference>
<feature type="domain" description="ABC-type uncharacterised transport system" evidence="2">
    <location>
        <begin position="170"/>
        <end position="422"/>
    </location>
</feature>
<name>A0A9X0WCM0_9GAMM</name>
<keyword evidence="5" id="KW-1185">Reference proteome</keyword>
<feature type="transmembrane region" description="Helical" evidence="1">
    <location>
        <begin position="458"/>
        <end position="482"/>
    </location>
</feature>
<keyword evidence="1" id="KW-0812">Transmembrane</keyword>
<dbReference type="EMBL" id="NRRY01000041">
    <property type="protein sequence ID" value="MBK1620508.1"/>
    <property type="molecule type" value="Genomic_DNA"/>
</dbReference>
<evidence type="ECO:0008006" key="6">
    <source>
        <dbReference type="Google" id="ProtNLM"/>
    </source>
</evidence>
<evidence type="ECO:0000313" key="5">
    <source>
        <dbReference type="Proteomes" id="UP001138768"/>
    </source>
</evidence>
<feature type="domain" description="DUF7088" evidence="3">
    <location>
        <begin position="63"/>
        <end position="138"/>
    </location>
</feature>